<evidence type="ECO:0000313" key="1">
    <source>
        <dbReference type="EMBL" id="NDY95301.1"/>
    </source>
</evidence>
<dbReference type="GO" id="GO:0016740">
    <property type="term" value="F:transferase activity"/>
    <property type="evidence" value="ECO:0007669"/>
    <property type="project" value="UniProtKB-KW"/>
</dbReference>
<sequence length="614" mass="69431">MPLWRRGLHGLRGFFNEAQYGPSADWEYWLRCADGGSRYYHTPEPLGLYLKREDSYWHQDPSARRFDQVILARYGPIVASGAFGQGLHALPWLDLSRFIQTDNWFGVMLCLVRLNALPDDSGLDVAATRKLAAAHARRYFGLAQFEPLAPELLHAGVSVVLARLQSRLLDWLHAFLAGAKPDDTNSARAASGWRSLLVDWHLLDGSVMPLIGLALMQRRLGRDAKLEHKLLHGIHAQDPEGFWRGLQQVYRFAVPLEEIVRAVGALRLPHAGIEKSTPARLVYFPDYTRTNRYQDLLYWGCRRPGIQVEPAADLAALETLVPQAGCANIVHLYWLNAAFNDPGLSFEQAAEHFLRVVRGLKDRGFAVYWTVHNRLNHDCTQPQAEARLRAELAEVVDRVYLHHPLLAYQLDWLPDKVRPWLCEHGPYVNAFTGGIDRTLARQRLGLAADERVLLWFGQIRPYKGLEDWLPVILERLAEYGKARLVVAGRISSPEVRDLLERYPDQTLFINRFVPNFELQHLACAADFGLLTYRAILTSGAMFHLYGMGLPVIAPDKGSLPAYVVPGWNGLLYRDQAELANALERVCATTNSELARYRAGAERTGRGMKWGRITA</sequence>
<dbReference type="EMBL" id="JAAGSC010000039">
    <property type="protein sequence ID" value="NDY95301.1"/>
    <property type="molecule type" value="Genomic_DNA"/>
</dbReference>
<keyword evidence="2" id="KW-1185">Reference proteome</keyword>
<organism evidence="1 2">
    <name type="scientific">Wenzhouxiangella limi</name>
    <dbReference type="NCBI Taxonomy" id="2707351"/>
    <lineage>
        <taxon>Bacteria</taxon>
        <taxon>Pseudomonadati</taxon>
        <taxon>Pseudomonadota</taxon>
        <taxon>Gammaproteobacteria</taxon>
        <taxon>Chromatiales</taxon>
        <taxon>Wenzhouxiangellaceae</taxon>
        <taxon>Wenzhouxiangella</taxon>
    </lineage>
</organism>
<accession>A0A845V502</accession>
<protein>
    <submittedName>
        <fullName evidence="1">Glycosyltransferase</fullName>
    </submittedName>
</protein>
<reference evidence="1 2" key="1">
    <citation type="submission" date="2020-02" db="EMBL/GenBank/DDBJ databases">
        <authorList>
            <person name="Zhang X.-Y."/>
        </authorList>
    </citation>
    <scope>NUCLEOTIDE SEQUENCE [LARGE SCALE GENOMIC DNA]</scope>
    <source>
        <strain evidence="1 2">C33</strain>
    </source>
</reference>
<dbReference type="Pfam" id="PF13692">
    <property type="entry name" value="Glyco_trans_1_4"/>
    <property type="match status" value="1"/>
</dbReference>
<dbReference type="Proteomes" id="UP000484885">
    <property type="component" value="Unassembled WGS sequence"/>
</dbReference>
<evidence type="ECO:0000313" key="2">
    <source>
        <dbReference type="Proteomes" id="UP000484885"/>
    </source>
</evidence>
<comment type="caution">
    <text evidence="1">The sequence shown here is derived from an EMBL/GenBank/DDBJ whole genome shotgun (WGS) entry which is preliminary data.</text>
</comment>
<name>A0A845V502_9GAMM</name>
<dbReference type="Gene3D" id="3.40.50.2000">
    <property type="entry name" value="Glycogen Phosphorylase B"/>
    <property type="match status" value="1"/>
</dbReference>
<dbReference type="AlphaFoldDB" id="A0A845V502"/>
<keyword evidence="1" id="KW-0808">Transferase</keyword>
<dbReference type="SUPFAM" id="SSF53756">
    <property type="entry name" value="UDP-Glycosyltransferase/glycogen phosphorylase"/>
    <property type="match status" value="1"/>
</dbReference>
<proteinExistence type="predicted"/>
<gene>
    <name evidence="1" type="ORF">G3I74_06120</name>
</gene>
<dbReference type="RefSeq" id="WP_164210700.1">
    <property type="nucleotide sequence ID" value="NZ_JAAGSC010000039.1"/>
</dbReference>